<proteinExistence type="predicted"/>
<organism evidence="3 4">
    <name type="scientific">Tenggerimyces flavus</name>
    <dbReference type="NCBI Taxonomy" id="1708749"/>
    <lineage>
        <taxon>Bacteria</taxon>
        <taxon>Bacillati</taxon>
        <taxon>Actinomycetota</taxon>
        <taxon>Actinomycetes</taxon>
        <taxon>Propionibacteriales</taxon>
        <taxon>Nocardioidaceae</taxon>
        <taxon>Tenggerimyces</taxon>
    </lineage>
</organism>
<feature type="chain" id="PRO_5046084606" evidence="2">
    <location>
        <begin position="24"/>
        <end position="154"/>
    </location>
</feature>
<feature type="signal peptide" evidence="2">
    <location>
        <begin position="1"/>
        <end position="23"/>
    </location>
</feature>
<sequence>MKRRTGALLLAAGLSLAVLTACGGSGGSTTTGSGSSGSGNSNAGSGDVKAYCAAVRDAGTELLKPAPAGETKDLSSTYQKIADVAPDDIKPSWQTLADQMKVLQEGLKIDPQAIATTDPADLEAQQKKTEEASTKMQEAITKVSEDTTKRCVNA</sequence>
<reference evidence="4" key="1">
    <citation type="journal article" date="2019" name="Int. J. Syst. Evol. Microbiol.">
        <title>The Global Catalogue of Microorganisms (GCM) 10K type strain sequencing project: providing services to taxonomists for standard genome sequencing and annotation.</title>
        <authorList>
            <consortium name="The Broad Institute Genomics Platform"/>
            <consortium name="The Broad Institute Genome Sequencing Center for Infectious Disease"/>
            <person name="Wu L."/>
            <person name="Ma J."/>
        </authorList>
    </citation>
    <scope>NUCLEOTIDE SEQUENCE [LARGE SCALE GENOMIC DNA]</scope>
    <source>
        <strain evidence="4">CGMCC 4.7241</strain>
    </source>
</reference>
<evidence type="ECO:0000256" key="1">
    <source>
        <dbReference type="SAM" id="MobiDB-lite"/>
    </source>
</evidence>
<evidence type="ECO:0000313" key="4">
    <source>
        <dbReference type="Proteomes" id="UP001595699"/>
    </source>
</evidence>
<gene>
    <name evidence="3" type="ORF">ACFOUW_20150</name>
</gene>
<feature type="region of interest" description="Disordered" evidence="1">
    <location>
        <begin position="130"/>
        <end position="154"/>
    </location>
</feature>
<name>A0ABV7YGH0_9ACTN</name>
<evidence type="ECO:0000313" key="3">
    <source>
        <dbReference type="EMBL" id="MFC3763165.1"/>
    </source>
</evidence>
<keyword evidence="4" id="KW-1185">Reference proteome</keyword>
<evidence type="ECO:0000256" key="2">
    <source>
        <dbReference type="SAM" id="SignalP"/>
    </source>
</evidence>
<dbReference type="RefSeq" id="WP_205119757.1">
    <property type="nucleotide sequence ID" value="NZ_JAFBCM010000001.1"/>
</dbReference>
<keyword evidence="2" id="KW-0732">Signal</keyword>
<comment type="caution">
    <text evidence="3">The sequence shown here is derived from an EMBL/GenBank/DDBJ whole genome shotgun (WGS) entry which is preliminary data.</text>
</comment>
<protein>
    <submittedName>
        <fullName evidence="3">Uncharacterized protein</fullName>
    </submittedName>
</protein>
<accession>A0ABV7YGH0</accession>
<feature type="compositionally biased region" description="Basic and acidic residues" evidence="1">
    <location>
        <begin position="143"/>
        <end position="154"/>
    </location>
</feature>
<dbReference type="Proteomes" id="UP001595699">
    <property type="component" value="Unassembled WGS sequence"/>
</dbReference>
<dbReference type="PROSITE" id="PS51257">
    <property type="entry name" value="PROKAR_LIPOPROTEIN"/>
    <property type="match status" value="1"/>
</dbReference>
<dbReference type="EMBL" id="JBHRZH010000017">
    <property type="protein sequence ID" value="MFC3763165.1"/>
    <property type="molecule type" value="Genomic_DNA"/>
</dbReference>